<protein>
    <submittedName>
        <fullName evidence="2">Uncharacterized iron-regulated membrane protein</fullName>
    </submittedName>
</protein>
<dbReference type="STRING" id="930152.SAMN05216565_10596"/>
<gene>
    <name evidence="2" type="ORF">SAMN05216565_10596</name>
</gene>
<dbReference type="OrthoDB" id="111691at2"/>
<reference evidence="3" key="1">
    <citation type="submission" date="2016-10" db="EMBL/GenBank/DDBJ databases">
        <authorList>
            <person name="Varghese N."/>
            <person name="Submissions S."/>
        </authorList>
    </citation>
    <scope>NUCLEOTIDE SEQUENCE [LARGE SCALE GENOMIC DNA]</scope>
    <source>
        <strain evidence="3">IBRC-M10078</strain>
    </source>
</reference>
<dbReference type="Proteomes" id="UP000199159">
    <property type="component" value="Unassembled WGS sequence"/>
</dbReference>
<evidence type="ECO:0000256" key="1">
    <source>
        <dbReference type="SAM" id="Phobius"/>
    </source>
</evidence>
<feature type="transmembrane region" description="Helical" evidence="1">
    <location>
        <begin position="362"/>
        <end position="383"/>
    </location>
</feature>
<feature type="transmembrane region" description="Helical" evidence="1">
    <location>
        <begin position="16"/>
        <end position="40"/>
    </location>
</feature>
<dbReference type="EMBL" id="FNJU01000005">
    <property type="protein sequence ID" value="SDP68419.1"/>
    <property type="molecule type" value="Genomic_DNA"/>
</dbReference>
<evidence type="ECO:0000313" key="3">
    <source>
        <dbReference type="Proteomes" id="UP000199159"/>
    </source>
</evidence>
<evidence type="ECO:0000313" key="2">
    <source>
        <dbReference type="EMBL" id="SDP68419.1"/>
    </source>
</evidence>
<feature type="transmembrane region" description="Helical" evidence="1">
    <location>
        <begin position="145"/>
        <end position="165"/>
    </location>
</feature>
<keyword evidence="1" id="KW-0812">Transmembrane</keyword>
<feature type="transmembrane region" description="Helical" evidence="1">
    <location>
        <begin position="403"/>
        <end position="432"/>
    </location>
</feature>
<keyword evidence="1" id="KW-1133">Transmembrane helix</keyword>
<dbReference type="PANTHER" id="PTHR34219">
    <property type="entry name" value="IRON-REGULATED INNER MEMBRANE PROTEIN-RELATED"/>
    <property type="match status" value="1"/>
</dbReference>
<name>A0A1H0UQB4_9BACI</name>
<dbReference type="Pfam" id="PF03929">
    <property type="entry name" value="PepSY_TM"/>
    <property type="match status" value="1"/>
</dbReference>
<dbReference type="AlphaFoldDB" id="A0A1H0UQB4"/>
<feature type="transmembrane region" description="Helical" evidence="1">
    <location>
        <begin position="197"/>
        <end position="217"/>
    </location>
</feature>
<dbReference type="PANTHER" id="PTHR34219:SF1">
    <property type="entry name" value="PEPSY DOMAIN-CONTAINING PROTEIN"/>
    <property type="match status" value="1"/>
</dbReference>
<keyword evidence="3" id="KW-1185">Reference proteome</keyword>
<organism evidence="2 3">
    <name type="scientific">Litchfieldia salsa</name>
    <dbReference type="NCBI Taxonomy" id="930152"/>
    <lineage>
        <taxon>Bacteria</taxon>
        <taxon>Bacillati</taxon>
        <taxon>Bacillota</taxon>
        <taxon>Bacilli</taxon>
        <taxon>Bacillales</taxon>
        <taxon>Bacillaceae</taxon>
        <taxon>Litchfieldia</taxon>
    </lineage>
</organism>
<dbReference type="InterPro" id="IPR005625">
    <property type="entry name" value="PepSY-ass_TM"/>
</dbReference>
<accession>A0A1H0UQB4</accession>
<dbReference type="RefSeq" id="WP_090854282.1">
    <property type="nucleotide sequence ID" value="NZ_FNJU01000005.1"/>
</dbReference>
<sequence length="445" mass="50210">MNNKKNRQLYLSMWRWHFYAGLFFAPLLLLLTISGSIYLFKPQIESLMYEEYYKVEPNGERILTSEQIGSVLKSYPEAVITQYRPGENPYRSSEVHILVDGESLTIFVNPYNGNLIGELSNDLRIFDRVEEFHGELMLGTFGDRVVELTACWTLVLIVTGFYLWFPNSKTKIFGVVVPRVRKGKKLLLRDLHVVPGFWISAGLAFLIITGLLWSGFWGTNVQNIATNNGVGYPPSIWVGSAPSTNVKTKEIADVSWAAQNLPVPSSQIQGYIPVSIDDIVKTASDLKVHPTYKVIFPKTKEGVYTLSAFPPKARDEATIHIDQYSGVVLADYRYKDYELIGKIMAWGITVHKGLEYGFANQLALLFLCLGVIGVIISGILLWWKRKPSNHLGASKLEEKTSKGFILLMVIMGVLFPLVGLSLVAIFLVDFLIIRKIPRLKKYFNS</sequence>
<proteinExistence type="predicted"/>
<keyword evidence="1" id="KW-0472">Membrane</keyword>